<dbReference type="Pfam" id="PF04934">
    <property type="entry name" value="Med6"/>
    <property type="match status" value="1"/>
</dbReference>
<comment type="subcellular location">
    <subcellularLocation>
        <location evidence="1 8">Nucleus</location>
    </subcellularLocation>
</comment>
<dbReference type="AlphaFoldDB" id="A0A2T2N4B8"/>
<keyword evidence="4 8" id="KW-0805">Transcription regulation</keyword>
<feature type="compositionally biased region" description="Low complexity" evidence="9">
    <location>
        <begin position="322"/>
        <end position="332"/>
    </location>
</feature>
<evidence type="ECO:0000256" key="9">
    <source>
        <dbReference type="SAM" id="MobiDB-lite"/>
    </source>
</evidence>
<gene>
    <name evidence="8" type="primary">MED6</name>
    <name evidence="10" type="ORF">BS50DRAFT_214458</name>
</gene>
<keyword evidence="5 8" id="KW-0804">Transcription</keyword>
<proteinExistence type="inferred from homology"/>
<dbReference type="InterPro" id="IPR007018">
    <property type="entry name" value="Mediator_Med6"/>
</dbReference>
<feature type="region of interest" description="Disordered" evidence="9">
    <location>
        <begin position="182"/>
        <end position="218"/>
    </location>
</feature>
<feature type="compositionally biased region" description="Low complexity" evidence="9">
    <location>
        <begin position="201"/>
        <end position="218"/>
    </location>
</feature>
<keyword evidence="11" id="KW-1185">Reference proteome</keyword>
<evidence type="ECO:0000256" key="5">
    <source>
        <dbReference type="ARBA" id="ARBA00023163"/>
    </source>
</evidence>
<organism evidence="10 11">
    <name type="scientific">Corynespora cassiicola Philippines</name>
    <dbReference type="NCBI Taxonomy" id="1448308"/>
    <lineage>
        <taxon>Eukaryota</taxon>
        <taxon>Fungi</taxon>
        <taxon>Dikarya</taxon>
        <taxon>Ascomycota</taxon>
        <taxon>Pezizomycotina</taxon>
        <taxon>Dothideomycetes</taxon>
        <taxon>Pleosporomycetidae</taxon>
        <taxon>Pleosporales</taxon>
        <taxon>Corynesporascaceae</taxon>
        <taxon>Corynespora</taxon>
    </lineage>
</organism>
<name>A0A2T2N4B8_CORCC</name>
<dbReference type="PANTHER" id="PTHR13104">
    <property type="entry name" value="MED-6-RELATED"/>
    <property type="match status" value="1"/>
</dbReference>
<dbReference type="Gene3D" id="3.10.450.580">
    <property type="entry name" value="Mediator complex, subunit Med6"/>
    <property type="match status" value="1"/>
</dbReference>
<keyword evidence="8" id="KW-0010">Activator</keyword>
<evidence type="ECO:0000256" key="7">
    <source>
        <dbReference type="ARBA" id="ARBA00031259"/>
    </source>
</evidence>
<comment type="subunit">
    <text evidence="8">Component of the Mediator complex.</text>
</comment>
<evidence type="ECO:0000256" key="6">
    <source>
        <dbReference type="ARBA" id="ARBA00023242"/>
    </source>
</evidence>
<sequence length="371" mass="40091">MPPQAPPLDEQEWENPHILRELPGGVLTTDNLYWYFSWSPYYESTCANTALWTQIQKQPEGIHIMLNRQRFEELLERDYPVGLRYMIVGEPLAPGQPWVIQRQNRVRNPETDEIEVTVEGTYYVQGIKILQAPSLLDVLQTRLLQVSQCLSDFFELGKNLSHWSPATGHTYLPASYEPKAGGATAAGSRIGSPTLAPEADGASQGQPGSQQQPGGAATAETLTTDFSDDLFLSSLHLTNRYGNEFMDENPLRGEPGAFVFSNTLGHVDARNRAAQAAAQNQAAAAASSNPANSAISGSNQAGANIKSEIDSTANSVAPTPRPTATGTPLPAAGDAQNRKPSLAGLPTMTTKEKKERRKSKGLNSPVTPTVP</sequence>
<dbReference type="Proteomes" id="UP000240883">
    <property type="component" value="Unassembled WGS sequence"/>
</dbReference>
<dbReference type="GO" id="GO:0006357">
    <property type="term" value="P:regulation of transcription by RNA polymerase II"/>
    <property type="evidence" value="ECO:0007669"/>
    <property type="project" value="InterPro"/>
</dbReference>
<dbReference type="EMBL" id="KZ678150">
    <property type="protein sequence ID" value="PSN60295.1"/>
    <property type="molecule type" value="Genomic_DNA"/>
</dbReference>
<accession>A0A2T2N4B8</accession>
<dbReference type="STRING" id="1448308.A0A2T2N4B8"/>
<evidence type="ECO:0000256" key="4">
    <source>
        <dbReference type="ARBA" id="ARBA00023015"/>
    </source>
</evidence>
<evidence type="ECO:0000256" key="8">
    <source>
        <dbReference type="RuleBase" id="RU364143"/>
    </source>
</evidence>
<dbReference type="OrthoDB" id="344220at2759"/>
<comment type="function">
    <text evidence="8">Component of the Mediator complex, a coactivator involved in the regulated transcription of nearly all RNA polymerase II-dependent genes. Mediator functions as a bridge to convey information from gene-specific regulatory proteins to the basal RNA polymerase II transcription machinery. Mediator is recruited to promoters by direct interactions with regulatory proteins and serves as a scaffold for the assembly of a functional preinitiation complex with RNA polymerase II and the general transcription factors.</text>
</comment>
<protein>
    <recommendedName>
        <fullName evidence="3 8">Mediator of RNA polymerase II transcription subunit 6</fullName>
    </recommendedName>
    <alternativeName>
        <fullName evidence="7 8">Mediator complex subunit 6</fullName>
    </alternativeName>
</protein>
<evidence type="ECO:0000256" key="3">
    <source>
        <dbReference type="ARBA" id="ARBA00020634"/>
    </source>
</evidence>
<feature type="compositionally biased region" description="Polar residues" evidence="9">
    <location>
        <begin position="361"/>
        <end position="371"/>
    </location>
</feature>
<comment type="similarity">
    <text evidence="2 8">Belongs to the Mediator complex subunit 6 family.</text>
</comment>
<keyword evidence="6 8" id="KW-0539">Nucleus</keyword>
<evidence type="ECO:0000256" key="2">
    <source>
        <dbReference type="ARBA" id="ARBA00007526"/>
    </source>
</evidence>
<dbReference type="InterPro" id="IPR038566">
    <property type="entry name" value="Mediator_Med6_sf"/>
</dbReference>
<evidence type="ECO:0000313" key="11">
    <source>
        <dbReference type="Proteomes" id="UP000240883"/>
    </source>
</evidence>
<dbReference type="GO" id="GO:0003712">
    <property type="term" value="F:transcription coregulator activity"/>
    <property type="evidence" value="ECO:0007669"/>
    <property type="project" value="InterPro"/>
</dbReference>
<evidence type="ECO:0000256" key="1">
    <source>
        <dbReference type="ARBA" id="ARBA00004123"/>
    </source>
</evidence>
<feature type="region of interest" description="Disordered" evidence="9">
    <location>
        <begin position="312"/>
        <end position="371"/>
    </location>
</feature>
<reference evidence="10 11" key="1">
    <citation type="journal article" date="2018" name="Front. Microbiol.">
        <title>Genome-Wide Analysis of Corynespora cassiicola Leaf Fall Disease Putative Effectors.</title>
        <authorList>
            <person name="Lopez D."/>
            <person name="Ribeiro S."/>
            <person name="Label P."/>
            <person name="Fumanal B."/>
            <person name="Venisse J.S."/>
            <person name="Kohler A."/>
            <person name="de Oliveira R.R."/>
            <person name="Labutti K."/>
            <person name="Lipzen A."/>
            <person name="Lail K."/>
            <person name="Bauer D."/>
            <person name="Ohm R.A."/>
            <person name="Barry K.W."/>
            <person name="Spatafora J."/>
            <person name="Grigoriev I.V."/>
            <person name="Martin F.M."/>
            <person name="Pujade-Renaud V."/>
        </authorList>
    </citation>
    <scope>NUCLEOTIDE SEQUENCE [LARGE SCALE GENOMIC DNA]</scope>
    <source>
        <strain evidence="10 11">Philippines</strain>
    </source>
</reference>
<dbReference type="GO" id="GO:0016592">
    <property type="term" value="C:mediator complex"/>
    <property type="evidence" value="ECO:0007669"/>
    <property type="project" value="InterPro"/>
</dbReference>
<evidence type="ECO:0000313" key="10">
    <source>
        <dbReference type="EMBL" id="PSN60295.1"/>
    </source>
</evidence>